<gene>
    <name evidence="1" type="ORF">OIU79_019339</name>
</gene>
<sequence length="126" mass="14239">MKWKFIYTHIMLIGTYFSSETKRAGFSKRRRGSAELSPPSPPQAAWLGCLNIFMRGRHSHFFFLDPILSLDFLQHQQVLHFGFPVQRATELAAATIVAKTSSSLPVAITSFQYEVVPVHRVSSLSI</sequence>
<comment type="caution">
    <text evidence="1">The sequence shown here is derived from an EMBL/GenBank/DDBJ whole genome shotgun (WGS) entry which is preliminary data.</text>
</comment>
<dbReference type="AlphaFoldDB" id="A0A9Q0P0W9"/>
<organism evidence="1 2">
    <name type="scientific">Salix purpurea</name>
    <name type="common">Purple osier willow</name>
    <dbReference type="NCBI Taxonomy" id="77065"/>
    <lineage>
        <taxon>Eukaryota</taxon>
        <taxon>Viridiplantae</taxon>
        <taxon>Streptophyta</taxon>
        <taxon>Embryophyta</taxon>
        <taxon>Tracheophyta</taxon>
        <taxon>Spermatophyta</taxon>
        <taxon>Magnoliopsida</taxon>
        <taxon>eudicotyledons</taxon>
        <taxon>Gunneridae</taxon>
        <taxon>Pentapetalae</taxon>
        <taxon>rosids</taxon>
        <taxon>fabids</taxon>
        <taxon>Malpighiales</taxon>
        <taxon>Salicaceae</taxon>
        <taxon>Saliceae</taxon>
        <taxon>Salix</taxon>
    </lineage>
</organism>
<keyword evidence="2" id="KW-1185">Reference proteome</keyword>
<reference evidence="1" key="2">
    <citation type="journal article" date="2023" name="Int. J. Mol. Sci.">
        <title>De Novo Assembly and Annotation of 11 Diverse Shrub Willow (Salix) Genomes Reveals Novel Gene Organization in Sex-Linked Regions.</title>
        <authorList>
            <person name="Hyden B."/>
            <person name="Feng K."/>
            <person name="Yates T.B."/>
            <person name="Jawdy S."/>
            <person name="Cereghino C."/>
            <person name="Smart L.B."/>
            <person name="Muchero W."/>
        </authorList>
    </citation>
    <scope>NUCLEOTIDE SEQUENCE</scope>
    <source>
        <tissue evidence="1">Shoot tip</tissue>
    </source>
</reference>
<evidence type="ECO:0000313" key="1">
    <source>
        <dbReference type="EMBL" id="KAJ6679566.1"/>
    </source>
</evidence>
<dbReference type="Proteomes" id="UP001151532">
    <property type="component" value="Chromosome 14"/>
</dbReference>
<accession>A0A9Q0P0W9</accession>
<name>A0A9Q0P0W9_SALPP</name>
<reference evidence="1" key="1">
    <citation type="submission" date="2022-11" db="EMBL/GenBank/DDBJ databases">
        <authorList>
            <person name="Hyden B.L."/>
            <person name="Feng K."/>
            <person name="Yates T."/>
            <person name="Jawdy S."/>
            <person name="Smart L.B."/>
            <person name="Muchero W."/>
        </authorList>
    </citation>
    <scope>NUCLEOTIDE SEQUENCE</scope>
    <source>
        <tissue evidence="1">Shoot tip</tissue>
    </source>
</reference>
<dbReference type="EMBL" id="JAPFFK010000020">
    <property type="protein sequence ID" value="KAJ6679566.1"/>
    <property type="molecule type" value="Genomic_DNA"/>
</dbReference>
<protein>
    <submittedName>
        <fullName evidence="1">Uncharacterized protein</fullName>
    </submittedName>
</protein>
<evidence type="ECO:0000313" key="2">
    <source>
        <dbReference type="Proteomes" id="UP001151532"/>
    </source>
</evidence>
<proteinExistence type="predicted"/>